<dbReference type="GO" id="GO:0016052">
    <property type="term" value="P:carbohydrate catabolic process"/>
    <property type="evidence" value="ECO:0007669"/>
    <property type="project" value="TreeGrafter"/>
</dbReference>
<dbReference type="Gene3D" id="2.10.270.10">
    <property type="entry name" value="Cholin Binding"/>
    <property type="match status" value="3"/>
</dbReference>
<dbReference type="GO" id="GO:0016998">
    <property type="term" value="P:cell wall macromolecule catabolic process"/>
    <property type="evidence" value="ECO:0007669"/>
    <property type="project" value="InterPro"/>
</dbReference>
<dbReference type="Pfam" id="PF01183">
    <property type="entry name" value="Glyco_hydro_25"/>
    <property type="match status" value="1"/>
</dbReference>
<dbReference type="PROSITE" id="PS51904">
    <property type="entry name" value="GLYCOSYL_HYDROL_F25_2"/>
    <property type="match status" value="1"/>
</dbReference>
<organism evidence="7 8">
    <name type="scientific">Candidatus Blautia faecigallinarum</name>
    <dbReference type="NCBI Taxonomy" id="2838488"/>
    <lineage>
        <taxon>Bacteria</taxon>
        <taxon>Bacillati</taxon>
        <taxon>Bacillota</taxon>
        <taxon>Clostridia</taxon>
        <taxon>Lachnospirales</taxon>
        <taxon>Lachnospiraceae</taxon>
        <taxon>Blautia</taxon>
    </lineage>
</organism>
<dbReference type="Gene3D" id="3.20.20.80">
    <property type="entry name" value="Glycosidases"/>
    <property type="match status" value="1"/>
</dbReference>
<proteinExistence type="inferred from homology"/>
<dbReference type="Pfam" id="PF19127">
    <property type="entry name" value="Choline_bind_3"/>
    <property type="match status" value="1"/>
</dbReference>
<dbReference type="Pfam" id="PF01473">
    <property type="entry name" value="Choline_bind_1"/>
    <property type="match status" value="2"/>
</dbReference>
<keyword evidence="2" id="KW-0677">Repeat</keyword>
<evidence type="ECO:0000313" key="7">
    <source>
        <dbReference type="EMBL" id="HIZ22946.1"/>
    </source>
</evidence>
<evidence type="ECO:0008006" key="9">
    <source>
        <dbReference type="Google" id="ProtNLM"/>
    </source>
</evidence>
<dbReference type="SUPFAM" id="SSF69360">
    <property type="entry name" value="Cell wall binding repeat"/>
    <property type="match status" value="1"/>
</dbReference>
<evidence type="ECO:0000256" key="3">
    <source>
        <dbReference type="ARBA" id="ARBA00022801"/>
    </source>
</evidence>
<dbReference type="EMBL" id="DXBU01000126">
    <property type="protein sequence ID" value="HIZ22946.1"/>
    <property type="molecule type" value="Genomic_DNA"/>
</dbReference>
<evidence type="ECO:0000256" key="1">
    <source>
        <dbReference type="ARBA" id="ARBA00010646"/>
    </source>
</evidence>
<protein>
    <recommendedName>
        <fullName evidence="9">Lysozyme</fullName>
    </recommendedName>
</protein>
<accession>A0A9D2DTP9</accession>
<dbReference type="InterPro" id="IPR002053">
    <property type="entry name" value="Glyco_hydro_25"/>
</dbReference>
<name>A0A9D2DTP9_9FIRM</name>
<feature type="repeat" description="Cell wall-binding" evidence="5">
    <location>
        <begin position="345"/>
        <end position="364"/>
    </location>
</feature>
<dbReference type="InterPro" id="IPR017853">
    <property type="entry name" value="GH"/>
</dbReference>
<keyword evidence="4" id="KW-0326">Glycosidase</keyword>
<dbReference type="InterPro" id="IPR018337">
    <property type="entry name" value="Cell_wall/Cho-bd_repeat"/>
</dbReference>
<sequence length="529" mass="59298">MRDQHMKMKKWIGRGMFLAALCLCLSAGTVFAAASREYHRWDTLDPDELAAKQSGQLLFGSTEKANPRAWQKINGVCYNGSGEVIEGAITRGIDVSEWQGTINWKKLKNSVDFAMVRISHSVSHMDKTYDYNMQQAELAGVPVGTYVYSTATTPAMALKEAKLAIRKMDGYKVSYPVAIDLEDASMQALTPKQVAKVAAVFCNEIKKAGYYPIVYCNTNWYDYEVDWNFLPGIDVWIARYGDTIPAPDKSSYSYTIWQATDGYGGGTMITTAGLIDGIPSGTTVDIDFGFVDYTKIVTPRWNAVSTYEPSAKPDTEWEDGSINTGKNGWETVDGITYYYKNDEKVKGWQKINGKYYYFTSGAGALMKDTLLTSSKNNICFVDEEGARVTNTWVSWEGKRYYMAANGYALKGSQKIGSKYYFFDETHAYMYKSKKVIAKDGNIYYAGSNGWCCDFGFKTIKENGKKNTYYFGKNARAYKGWHTINGKKYYFYKGSTQGSAIMAQNITLTSSSGVVSVFNKKGVCIKQYQL</sequence>
<dbReference type="AlphaFoldDB" id="A0A9D2DTP9"/>
<feature type="chain" id="PRO_5038498663" description="Lysozyme" evidence="6">
    <location>
        <begin position="33"/>
        <end position="529"/>
    </location>
</feature>
<evidence type="ECO:0000256" key="6">
    <source>
        <dbReference type="SAM" id="SignalP"/>
    </source>
</evidence>
<comment type="similarity">
    <text evidence="1">Belongs to the glycosyl hydrolase 25 family.</text>
</comment>
<keyword evidence="6" id="KW-0732">Signal</keyword>
<reference evidence="7" key="1">
    <citation type="journal article" date="2021" name="PeerJ">
        <title>Extensive microbial diversity within the chicken gut microbiome revealed by metagenomics and culture.</title>
        <authorList>
            <person name="Gilroy R."/>
            <person name="Ravi A."/>
            <person name="Getino M."/>
            <person name="Pursley I."/>
            <person name="Horton D.L."/>
            <person name="Alikhan N.F."/>
            <person name="Baker D."/>
            <person name="Gharbi K."/>
            <person name="Hall N."/>
            <person name="Watson M."/>
            <person name="Adriaenssens E.M."/>
            <person name="Foster-Nyarko E."/>
            <person name="Jarju S."/>
            <person name="Secka A."/>
            <person name="Antonio M."/>
            <person name="Oren A."/>
            <person name="Chaudhuri R.R."/>
            <person name="La Ragione R."/>
            <person name="Hildebrand F."/>
            <person name="Pallen M.J."/>
        </authorList>
    </citation>
    <scope>NUCLEOTIDE SEQUENCE</scope>
    <source>
        <strain evidence="7">14324</strain>
    </source>
</reference>
<reference evidence="7" key="2">
    <citation type="submission" date="2021-04" db="EMBL/GenBank/DDBJ databases">
        <authorList>
            <person name="Gilroy R."/>
        </authorList>
    </citation>
    <scope>NUCLEOTIDE SEQUENCE</scope>
    <source>
        <strain evidence="7">14324</strain>
    </source>
</reference>
<feature type="signal peptide" evidence="6">
    <location>
        <begin position="1"/>
        <end position="32"/>
    </location>
</feature>
<evidence type="ECO:0000256" key="5">
    <source>
        <dbReference type="PROSITE-ProRule" id="PRU00591"/>
    </source>
</evidence>
<evidence type="ECO:0000313" key="8">
    <source>
        <dbReference type="Proteomes" id="UP000824041"/>
    </source>
</evidence>
<dbReference type="SUPFAM" id="SSF51445">
    <property type="entry name" value="(Trans)glycosidases"/>
    <property type="match status" value="1"/>
</dbReference>
<dbReference type="SMART" id="SM00641">
    <property type="entry name" value="Glyco_25"/>
    <property type="match status" value="1"/>
</dbReference>
<gene>
    <name evidence="7" type="ORF">IAA21_09155</name>
</gene>
<dbReference type="PANTHER" id="PTHR34135:SF2">
    <property type="entry name" value="LYSOZYME"/>
    <property type="match status" value="1"/>
</dbReference>
<dbReference type="GO" id="GO:0009253">
    <property type="term" value="P:peptidoglycan catabolic process"/>
    <property type="evidence" value="ECO:0007669"/>
    <property type="project" value="InterPro"/>
</dbReference>
<evidence type="ECO:0000256" key="4">
    <source>
        <dbReference type="ARBA" id="ARBA00023295"/>
    </source>
</evidence>
<comment type="caution">
    <text evidence="7">The sequence shown here is derived from an EMBL/GenBank/DDBJ whole genome shotgun (WGS) entry which is preliminary data.</text>
</comment>
<dbReference type="Proteomes" id="UP000824041">
    <property type="component" value="Unassembled WGS sequence"/>
</dbReference>
<dbReference type="PANTHER" id="PTHR34135">
    <property type="entry name" value="LYSOZYME"/>
    <property type="match status" value="1"/>
</dbReference>
<dbReference type="GO" id="GO:0003796">
    <property type="term" value="F:lysozyme activity"/>
    <property type="evidence" value="ECO:0007669"/>
    <property type="project" value="InterPro"/>
</dbReference>
<keyword evidence="3" id="KW-0378">Hydrolase</keyword>
<dbReference type="InterPro" id="IPR018077">
    <property type="entry name" value="Glyco_hydro_fam25_subgr"/>
</dbReference>
<dbReference type="PROSITE" id="PS51170">
    <property type="entry name" value="CW"/>
    <property type="match status" value="1"/>
</dbReference>
<evidence type="ECO:0000256" key="2">
    <source>
        <dbReference type="ARBA" id="ARBA00022737"/>
    </source>
</evidence>